<evidence type="ECO:0000313" key="1">
    <source>
        <dbReference type="EMBL" id="QVJ00422.1"/>
    </source>
</evidence>
<dbReference type="EMBL" id="CP074402">
    <property type="protein sequence ID" value="QVJ00422.1"/>
    <property type="molecule type" value="Genomic_DNA"/>
</dbReference>
<gene>
    <name evidence="1" type="ORF">KGD82_16820</name>
</gene>
<protein>
    <submittedName>
        <fullName evidence="1">Uncharacterized protein</fullName>
    </submittedName>
</protein>
<accession>A0A975L803</accession>
<dbReference type="AlphaFoldDB" id="A0A975L803"/>
<dbReference type="Proteomes" id="UP000682416">
    <property type="component" value="Chromosome"/>
</dbReference>
<keyword evidence="2" id="KW-1185">Reference proteome</keyword>
<reference evidence="1" key="1">
    <citation type="submission" date="2021-05" db="EMBL/GenBank/DDBJ databases">
        <authorList>
            <person name="Kaiqin L."/>
            <person name="Jian G."/>
        </authorList>
    </citation>
    <scope>NUCLEOTIDE SEQUENCE</scope>
    <source>
        <strain evidence="1">HDS5</strain>
    </source>
</reference>
<dbReference type="KEGG" id="nec:KGD82_16820"/>
<name>A0A975L803_9ACTN</name>
<proteinExistence type="predicted"/>
<sequence length="93" mass="10097">MTTAALTALAVIVLGIAYIAHRTYKLVRTLMFSTLSDQVALHAQFLRDLEKRTRAEANAGDQFAVVVLDEIATHLDAIREASSAADKARQAAK</sequence>
<organism evidence="1 2">
    <name type="scientific">Nocardiopsis eucommiae</name>
    <dbReference type="NCBI Taxonomy" id="2831970"/>
    <lineage>
        <taxon>Bacteria</taxon>
        <taxon>Bacillati</taxon>
        <taxon>Actinomycetota</taxon>
        <taxon>Actinomycetes</taxon>
        <taxon>Streptosporangiales</taxon>
        <taxon>Nocardiopsidaceae</taxon>
        <taxon>Nocardiopsis</taxon>
    </lineage>
</organism>
<evidence type="ECO:0000313" key="2">
    <source>
        <dbReference type="Proteomes" id="UP000682416"/>
    </source>
</evidence>